<comment type="similarity">
    <text evidence="1">Belongs to the UPF0597 family.</text>
</comment>
<dbReference type="PANTHER" id="PTHR30501">
    <property type="entry name" value="UPF0597 PROTEIN YHAM"/>
    <property type="match status" value="1"/>
</dbReference>
<dbReference type="PANTHER" id="PTHR30501:SF2">
    <property type="entry name" value="UPF0597 PROTEIN YHAM"/>
    <property type="match status" value="1"/>
</dbReference>
<evidence type="ECO:0000259" key="2">
    <source>
        <dbReference type="Pfam" id="PF03313"/>
    </source>
</evidence>
<protein>
    <recommendedName>
        <fullName evidence="1">UPF0597 protein HQ43_02255</fullName>
    </recommendedName>
</protein>
<sequence length="430" mass="45375">MKAETRKEIDALIQSEIVPATGCTEPIAVAFTTAAAAELLDDAPTQIDVYLSTNVLKNAMGVGIPGTGMIGLPIAIALGAIIRDSSMGLNILGGISPELVEKGKQLLDNISIKIGLKQEPVDKLYIETVITTPSGTASAVVEHLHTNIIKLIRNGETLLSRSSEETSGGREEETDGHIMLDYDLVYRYAMEAPLEEIRYIIGAAEMNKKASEESSQGDFGHGIGKMLTSPQAHHLMGDTVYTRVLSMTANACDGRMGGMPIPVMSNSGSGNQGIASSLPVYSYAKEIGASEEQMARAIMLSSLMVIYIKQSLGRLSALCGCVVAATGSACGITYLMGGTKEQIGYAIKNMIANITGMMCDGAKPGCALKVATGVSSAMLAAMMAIEQRVVTSTEGIIDNDVDKTIRNLTLIGADAMQQVDKVVLDIMTTK</sequence>
<dbReference type="RefSeq" id="WP_036788980.1">
    <property type="nucleotide sequence ID" value="NZ_JQZV01000003.1"/>
</dbReference>
<dbReference type="Pfam" id="PF03313">
    <property type="entry name" value="SDH_alpha"/>
    <property type="match status" value="1"/>
</dbReference>
<evidence type="ECO:0000256" key="1">
    <source>
        <dbReference type="HAMAP-Rule" id="MF_01845"/>
    </source>
</evidence>
<gene>
    <name evidence="3" type="ORF">HQ43_02255</name>
</gene>
<evidence type="ECO:0000313" key="4">
    <source>
        <dbReference type="Proteomes" id="UP000030101"/>
    </source>
</evidence>
<dbReference type="EMBL" id="JQZV01000003">
    <property type="protein sequence ID" value="KGN93474.1"/>
    <property type="molecule type" value="Genomic_DNA"/>
</dbReference>
<proteinExistence type="inferred from homology"/>
<feature type="domain" description="Serine dehydratase-like alpha subunit" evidence="2">
    <location>
        <begin position="180"/>
        <end position="424"/>
    </location>
</feature>
<keyword evidence="4" id="KW-1185">Reference proteome</keyword>
<dbReference type="InterPro" id="IPR021144">
    <property type="entry name" value="UPF0597"/>
</dbReference>
<dbReference type="Proteomes" id="UP000030101">
    <property type="component" value="Unassembled WGS sequence"/>
</dbReference>
<evidence type="ECO:0000313" key="3">
    <source>
        <dbReference type="EMBL" id="KGN93474.1"/>
    </source>
</evidence>
<dbReference type="PIRSF" id="PIRSF006054">
    <property type="entry name" value="UCP006054"/>
    <property type="match status" value="1"/>
</dbReference>
<dbReference type="InterPro" id="IPR005130">
    <property type="entry name" value="Ser_deHydtase-like_asu"/>
</dbReference>
<comment type="caution">
    <text evidence="3">The sequence shown here is derived from an EMBL/GenBank/DDBJ whole genome shotgun (WGS) entry which is preliminary data.</text>
</comment>
<organism evidence="3 4">
    <name type="scientific">Porphyromonas canoris</name>
    <dbReference type="NCBI Taxonomy" id="36875"/>
    <lineage>
        <taxon>Bacteria</taxon>
        <taxon>Pseudomonadati</taxon>
        <taxon>Bacteroidota</taxon>
        <taxon>Bacteroidia</taxon>
        <taxon>Bacteroidales</taxon>
        <taxon>Porphyromonadaceae</taxon>
        <taxon>Porphyromonas</taxon>
    </lineage>
</organism>
<accession>A0ABR4XMY6</accession>
<reference evidence="3 4" key="1">
    <citation type="submission" date="2014-08" db="EMBL/GenBank/DDBJ databases">
        <title>Porphyromonas canoris strain:OH2762 Genome sequencing.</title>
        <authorList>
            <person name="Wallis C."/>
            <person name="Deusch O."/>
            <person name="O'Flynn C."/>
            <person name="Davis I."/>
            <person name="Jospin G."/>
            <person name="Darling A.E."/>
            <person name="Coil D.A."/>
            <person name="Alexiev A."/>
            <person name="Horsfall A."/>
            <person name="Kirkwood N."/>
            <person name="Harris S."/>
            <person name="Eisen J.A."/>
        </authorList>
    </citation>
    <scope>NUCLEOTIDE SEQUENCE [LARGE SCALE GENOMIC DNA]</scope>
    <source>
        <strain evidence="4">COT-108 OH2762</strain>
    </source>
</reference>
<name>A0ABR4XMY6_9PORP</name>
<dbReference type="HAMAP" id="MF_01845">
    <property type="entry name" value="UPF0597"/>
    <property type="match status" value="1"/>
</dbReference>